<protein>
    <submittedName>
        <fullName evidence="1">Uncharacterized protein</fullName>
    </submittedName>
</protein>
<dbReference type="EMBL" id="KU950310">
    <property type="protein sequence ID" value="AMW88307.1"/>
    <property type="molecule type" value="Genomic_DNA"/>
</dbReference>
<keyword evidence="1" id="KW-0614">Plasmid</keyword>
<proteinExistence type="predicted"/>
<accession>A0A286JZT3</accession>
<evidence type="ECO:0000313" key="1">
    <source>
        <dbReference type="EMBL" id="AMW88307.1"/>
    </source>
</evidence>
<reference evidence="1" key="1">
    <citation type="submission" date="2016-03" db="EMBL/GenBank/DDBJ databases">
        <title>The evolution of Pseudomonas syringe pv. actinidiae in New Zealand.</title>
        <authorList>
            <person name="Butler M.I."/>
            <person name="Taiaroa G."/>
            <person name="Stockwell P."/>
            <person name="Lamont I."/>
            <person name="Poulter R."/>
        </authorList>
    </citation>
    <scope>NUCLEOTIDE SEQUENCE</scope>
    <source>
        <strain evidence="1">SR198</strain>
        <plasmid evidence="1">pMG2_SR198</plasmid>
    </source>
</reference>
<dbReference type="AlphaFoldDB" id="A0A286JZT3"/>
<geneLocation type="plasmid" evidence="1">
    <name>pMG2_SR198</name>
</geneLocation>
<organism evidence="1">
    <name type="scientific">Pseudomonas syringae pv. actinidiae</name>
    <dbReference type="NCBI Taxonomy" id="103796"/>
    <lineage>
        <taxon>Bacteria</taxon>
        <taxon>Pseudomonadati</taxon>
        <taxon>Pseudomonadota</taxon>
        <taxon>Gammaproteobacteria</taxon>
        <taxon>Pseudomonadales</taxon>
        <taxon>Pseudomonadaceae</taxon>
        <taxon>Pseudomonas</taxon>
        <taxon>Pseudomonas syringae</taxon>
    </lineage>
</organism>
<name>A0A286JZT3_PSESF</name>
<sequence length="112" mass="12749">MTLIVQTFVAWQLFSWHEIVRSQLSFVSYVPKRAEIALLNVPDILTTTAKRVPALAISVLMSAKEWPLNVKRTNLLPILARPETKKSVRRTRAADALRRGGSFGFQRERGPY</sequence>